<proteinExistence type="predicted"/>
<dbReference type="Proteomes" id="UP000198856">
    <property type="component" value="Unassembled WGS sequence"/>
</dbReference>
<accession>A0A1G8WKV8</accession>
<organism evidence="1 2">
    <name type="scientific">Halovenus aranensis</name>
    <dbReference type="NCBI Taxonomy" id="890420"/>
    <lineage>
        <taxon>Archaea</taxon>
        <taxon>Methanobacteriati</taxon>
        <taxon>Methanobacteriota</taxon>
        <taxon>Stenosarchaea group</taxon>
        <taxon>Halobacteria</taxon>
        <taxon>Halobacteriales</taxon>
        <taxon>Haloarculaceae</taxon>
        <taxon>Halovenus</taxon>
    </lineage>
</organism>
<evidence type="ECO:0000313" key="1">
    <source>
        <dbReference type="EMBL" id="SDJ78979.1"/>
    </source>
</evidence>
<name>A0A1G8WKV8_9EURY</name>
<protein>
    <submittedName>
        <fullName evidence="1">Uncharacterized protein</fullName>
    </submittedName>
</protein>
<dbReference type="AlphaFoldDB" id="A0A1G8WKV8"/>
<evidence type="ECO:0000313" key="2">
    <source>
        <dbReference type="Proteomes" id="UP000198856"/>
    </source>
</evidence>
<keyword evidence="2" id="KW-1185">Reference proteome</keyword>
<dbReference type="STRING" id="890420.SAMN05216226_10985"/>
<dbReference type="EMBL" id="FNFC01000009">
    <property type="protein sequence ID" value="SDJ78979.1"/>
    <property type="molecule type" value="Genomic_DNA"/>
</dbReference>
<dbReference type="OrthoDB" id="229985at2157"/>
<dbReference type="RefSeq" id="WP_176765296.1">
    <property type="nucleotide sequence ID" value="NZ_FNFC01000009.1"/>
</dbReference>
<gene>
    <name evidence="1" type="ORF">SAMN05216226_10985</name>
</gene>
<reference evidence="1 2" key="1">
    <citation type="submission" date="2016-10" db="EMBL/GenBank/DDBJ databases">
        <authorList>
            <person name="de Groot N.N."/>
        </authorList>
    </citation>
    <scope>NUCLEOTIDE SEQUENCE [LARGE SCALE GENOMIC DNA]</scope>
    <source>
        <strain evidence="1 2">IBRC-M10015</strain>
    </source>
</reference>
<sequence>MEDATWRSISVMDDKNGEPHVLQQKVEVYTSGVDEEAPGYTKPVMKHRIVPVKEVVEL</sequence>